<accession>A0A316YTJ0</accession>
<feature type="compositionally biased region" description="Low complexity" evidence="1">
    <location>
        <begin position="187"/>
        <end position="226"/>
    </location>
</feature>
<dbReference type="RefSeq" id="XP_025379292.1">
    <property type="nucleotide sequence ID" value="XM_025521258.1"/>
</dbReference>
<organism evidence="2 3">
    <name type="scientific">Acaromyces ingoldii</name>
    <dbReference type="NCBI Taxonomy" id="215250"/>
    <lineage>
        <taxon>Eukaryota</taxon>
        <taxon>Fungi</taxon>
        <taxon>Dikarya</taxon>
        <taxon>Basidiomycota</taxon>
        <taxon>Ustilaginomycotina</taxon>
        <taxon>Exobasidiomycetes</taxon>
        <taxon>Exobasidiales</taxon>
        <taxon>Cryptobasidiaceae</taxon>
        <taxon>Acaromyces</taxon>
    </lineage>
</organism>
<feature type="region of interest" description="Disordered" evidence="1">
    <location>
        <begin position="184"/>
        <end position="236"/>
    </location>
</feature>
<proteinExistence type="predicted"/>
<name>A0A316YTJ0_9BASI</name>
<dbReference type="AlphaFoldDB" id="A0A316YTJ0"/>
<protein>
    <submittedName>
        <fullName evidence="2">Uncharacterized protein</fullName>
    </submittedName>
</protein>
<dbReference type="InParanoid" id="A0A316YTJ0"/>
<gene>
    <name evidence="2" type="ORF">FA10DRAFT_265895</name>
</gene>
<sequence length="236" mass="24390">MSAPFYPPQLLLLPIQLQHRLPPPLQSVELEPLLLLHTFLSLPISTYTVKPSYAFPLALFGLVALHLQSGLLAHFQVLWLVSVALDVVWLLYKGSTASSTVVFLVGMNMLLKLVSAGAVARVLESGGEVRLEGGGAWGASSASGPGWMGASGLPGVWNGASGGARYQTIYDDGQDAAVGGYATEADAPPIVSPVSAPRPSSSAPQRSGAQQQPGQGQGQAAQATSGDKGGSYQTIA</sequence>
<dbReference type="OrthoDB" id="10634759at2759"/>
<dbReference type="EMBL" id="KZ819635">
    <property type="protein sequence ID" value="PWN92094.1"/>
    <property type="molecule type" value="Genomic_DNA"/>
</dbReference>
<reference evidence="2" key="1">
    <citation type="journal article" date="2018" name="Mol. Biol. Evol.">
        <title>Broad Genomic Sampling Reveals a Smut Pathogenic Ancestry of the Fungal Clade Ustilaginomycotina.</title>
        <authorList>
            <person name="Kijpornyongpan T."/>
            <person name="Mondo S.J."/>
            <person name="Barry K."/>
            <person name="Sandor L."/>
            <person name="Lee J."/>
            <person name="Lipzen A."/>
            <person name="Pangilinan J."/>
            <person name="LaButti K."/>
            <person name="Hainaut M."/>
            <person name="Henrissat B."/>
            <person name="Grigoriev I.V."/>
            <person name="Spatafora J.W."/>
            <person name="Aime M.C."/>
        </authorList>
    </citation>
    <scope>NUCLEOTIDE SEQUENCE [LARGE SCALE GENOMIC DNA]</scope>
    <source>
        <strain evidence="2">MCA 4198</strain>
    </source>
</reference>
<evidence type="ECO:0000313" key="3">
    <source>
        <dbReference type="Proteomes" id="UP000245768"/>
    </source>
</evidence>
<evidence type="ECO:0000313" key="2">
    <source>
        <dbReference type="EMBL" id="PWN92094.1"/>
    </source>
</evidence>
<keyword evidence="3" id="KW-1185">Reference proteome</keyword>
<dbReference type="GeneID" id="37043174"/>
<dbReference type="Proteomes" id="UP000245768">
    <property type="component" value="Unassembled WGS sequence"/>
</dbReference>
<evidence type="ECO:0000256" key="1">
    <source>
        <dbReference type="SAM" id="MobiDB-lite"/>
    </source>
</evidence>